<feature type="transmembrane region" description="Helical" evidence="7">
    <location>
        <begin position="38"/>
        <end position="58"/>
    </location>
</feature>
<dbReference type="CDD" id="cd06174">
    <property type="entry name" value="MFS"/>
    <property type="match status" value="1"/>
</dbReference>
<feature type="transmembrane region" description="Helical" evidence="7">
    <location>
        <begin position="164"/>
        <end position="183"/>
    </location>
</feature>
<feature type="transmembrane region" description="Helical" evidence="7">
    <location>
        <begin position="700"/>
        <end position="719"/>
    </location>
</feature>
<sequence>MSDKHKYSYDEFKISAEKYKNVEFEAALEHTSFGKYNLALILVCGLTLYGVNSEAYAVGYVLPSAECDLELDTYTKGILTSTNFIGITGSCCVWGYLSDTKGRKNVLMISLIFAFLCSVAAAFTPSFWGFAVLRFCNGIFIAGPSAIVYAYFGEFQSRIYRSTAMAWMSLFIALALISLPGLGWSLLPQHINLQIFGLTLNSWRLFMLIISIPNLIAALAFIKLPESPKYLYHSGHIEEALQVLKTIYTINTGKDESTFPVESLQEKVLLQVEAKKNILRDFWGQIAPLFVPPHLKYSLASGLMQGGVFAVSSGVLLWYPDIINQLSHSASGNSSVTVCQALSSVDHGKVDLVGCIEDSMDDQVFIQNIIIGVAYLVSYVVWGFVVNFLGNRNFFGLCMIIASISLVLLNFVTDKVAIDILFIVLLTLPGICVAVINLIMVDIIPTYLCGMAVCLVMTAGRIGSIVSSSVVGIMLQWNCTVTFSLYAVNLMVDSRRCRVANMARITKEDESKQKVPFEKAISMTGYGFFNILVLLATGGGLMCVIIETMCMMFIIPAAQCDLDLSLSEKGLLSSVSFIGVVVSSYMWGYLADTRGRKNILVVSLSISSLTTIICSIIPSSWLFIVLRFINGFFIGGASSVVYAYAGEFHDNHYRPKVISWMSTFVAFGNMYLPGLAWLILPDDWKVDLPFFNIVFRPWRVLLVVYTLPCLLCALCLYYLPESPKFLLTQGKRKEALTVLRQMYVVNTRKEEDSYGVDELVWEELSDDDPFKKDYGMWKTMWKQTVPLFKGELLTKTLMMCFLQFGIFASNAGIVMWYPEILNRMSHYVIDHPQNDVGLCNAILEEDDLDSFNSTEVSYKVCKDQVKTQVFLVSVIMGVAYAFIYLFIGCVINTFGKKKLMIAFVVVTTITGLCSQFVYGYGLIQILIGIFLMGGAGIGITNAIAVDLFPTQVRGMALAVSLMFGRIGAMTGTNIVGPLIYNVCDYLFYFVAADHLALIIVLLLLPSKPRLPKLVT</sequence>
<evidence type="ECO:0000313" key="9">
    <source>
        <dbReference type="EMBL" id="KAH0814487.1"/>
    </source>
</evidence>
<dbReference type="InterPro" id="IPR005828">
    <property type="entry name" value="MFS_sugar_transport-like"/>
</dbReference>
<evidence type="ECO:0000256" key="2">
    <source>
        <dbReference type="ARBA" id="ARBA00008335"/>
    </source>
</evidence>
<dbReference type="PANTHER" id="PTHR23511">
    <property type="entry name" value="SYNAPTIC VESICLE GLYCOPROTEIN 2"/>
    <property type="match status" value="1"/>
</dbReference>
<evidence type="ECO:0000256" key="4">
    <source>
        <dbReference type="ARBA" id="ARBA00022692"/>
    </source>
</evidence>
<feature type="transmembrane region" description="Helical" evidence="7">
    <location>
        <begin position="657"/>
        <end position="680"/>
    </location>
</feature>
<dbReference type="InterPro" id="IPR011701">
    <property type="entry name" value="MFS"/>
</dbReference>
<dbReference type="Pfam" id="PF07690">
    <property type="entry name" value="MFS_1"/>
    <property type="match status" value="2"/>
</dbReference>
<gene>
    <name evidence="9" type="ORF">GEV33_008304</name>
</gene>
<feature type="transmembrane region" description="Helical" evidence="7">
    <location>
        <begin position="528"/>
        <end position="558"/>
    </location>
</feature>
<keyword evidence="3" id="KW-0813">Transport</keyword>
<feature type="transmembrane region" description="Helical" evidence="7">
    <location>
        <begin position="106"/>
        <end position="125"/>
    </location>
</feature>
<dbReference type="EMBL" id="JABDTM020024242">
    <property type="protein sequence ID" value="KAH0814487.1"/>
    <property type="molecule type" value="Genomic_DNA"/>
</dbReference>
<dbReference type="Pfam" id="PF00083">
    <property type="entry name" value="Sugar_tr"/>
    <property type="match status" value="1"/>
</dbReference>
<keyword evidence="5 7" id="KW-1133">Transmembrane helix</keyword>
<feature type="domain" description="Major facilitator superfamily (MFS) profile" evidence="8">
    <location>
        <begin position="38"/>
        <end position="512"/>
    </location>
</feature>
<feature type="transmembrane region" description="Helical" evidence="7">
    <location>
        <begin position="923"/>
        <end position="944"/>
    </location>
</feature>
<feature type="transmembrane region" description="Helical" evidence="7">
    <location>
        <begin position="203"/>
        <end position="222"/>
    </location>
</feature>
<proteinExistence type="inferred from homology"/>
<dbReference type="Proteomes" id="UP000719412">
    <property type="component" value="Unassembled WGS sequence"/>
</dbReference>
<feature type="transmembrane region" description="Helical" evidence="7">
    <location>
        <begin position="956"/>
        <end position="979"/>
    </location>
</feature>
<dbReference type="GO" id="GO:0016020">
    <property type="term" value="C:membrane"/>
    <property type="evidence" value="ECO:0007669"/>
    <property type="project" value="UniProtKB-SubCell"/>
</dbReference>
<feature type="transmembrane region" description="Helical" evidence="7">
    <location>
        <begin position="299"/>
        <end position="319"/>
    </location>
</feature>
<dbReference type="AlphaFoldDB" id="A0A8J6HHT8"/>
<feature type="transmembrane region" description="Helical" evidence="7">
    <location>
        <begin position="869"/>
        <end position="887"/>
    </location>
</feature>
<feature type="transmembrane region" description="Helical" evidence="7">
    <location>
        <begin position="599"/>
        <end position="618"/>
    </location>
</feature>
<name>A0A8J6HHT8_TENMO</name>
<feature type="transmembrane region" description="Helical" evidence="7">
    <location>
        <begin position="394"/>
        <end position="412"/>
    </location>
</feature>
<reference evidence="9" key="2">
    <citation type="submission" date="2021-08" db="EMBL/GenBank/DDBJ databases">
        <authorList>
            <person name="Eriksson T."/>
        </authorList>
    </citation>
    <scope>NUCLEOTIDE SEQUENCE</scope>
    <source>
        <strain evidence="9">Stoneville</strain>
        <tissue evidence="9">Whole head</tissue>
    </source>
</reference>
<dbReference type="InterPro" id="IPR036259">
    <property type="entry name" value="MFS_trans_sf"/>
</dbReference>
<comment type="subcellular location">
    <subcellularLocation>
        <location evidence="1">Membrane</location>
        <topology evidence="1">Multi-pass membrane protein</topology>
    </subcellularLocation>
</comment>
<feature type="domain" description="Major facilitator superfamily (MFS) profile" evidence="8">
    <location>
        <begin position="531"/>
        <end position="1009"/>
    </location>
</feature>
<keyword evidence="6 7" id="KW-0472">Membrane</keyword>
<evidence type="ECO:0000256" key="7">
    <source>
        <dbReference type="SAM" id="Phobius"/>
    </source>
</evidence>
<feature type="transmembrane region" description="Helical" evidence="7">
    <location>
        <begin position="624"/>
        <end position="645"/>
    </location>
</feature>
<dbReference type="PANTHER" id="PTHR23511:SF35">
    <property type="entry name" value="MAJOR FACILITATOR SUPERFAMILY (MFS) PROFILE DOMAIN-CONTAINING PROTEIN"/>
    <property type="match status" value="1"/>
</dbReference>
<comment type="caution">
    <text evidence="9">The sequence shown here is derived from an EMBL/GenBank/DDBJ whole genome shotgun (WGS) entry which is preliminary data.</text>
</comment>
<evidence type="ECO:0000256" key="6">
    <source>
        <dbReference type="ARBA" id="ARBA00023136"/>
    </source>
</evidence>
<accession>A0A8J6HHT8</accession>
<evidence type="ECO:0000259" key="8">
    <source>
        <dbReference type="PROSITE" id="PS50850"/>
    </source>
</evidence>
<comment type="similarity">
    <text evidence="2">Belongs to the major facilitator superfamily.</text>
</comment>
<organism evidence="9 10">
    <name type="scientific">Tenebrio molitor</name>
    <name type="common">Yellow mealworm beetle</name>
    <dbReference type="NCBI Taxonomy" id="7067"/>
    <lineage>
        <taxon>Eukaryota</taxon>
        <taxon>Metazoa</taxon>
        <taxon>Ecdysozoa</taxon>
        <taxon>Arthropoda</taxon>
        <taxon>Hexapoda</taxon>
        <taxon>Insecta</taxon>
        <taxon>Pterygota</taxon>
        <taxon>Neoptera</taxon>
        <taxon>Endopterygota</taxon>
        <taxon>Coleoptera</taxon>
        <taxon>Polyphaga</taxon>
        <taxon>Cucujiformia</taxon>
        <taxon>Tenebrionidae</taxon>
        <taxon>Tenebrio</taxon>
    </lineage>
</organism>
<feature type="transmembrane region" description="Helical" evidence="7">
    <location>
        <begin position="78"/>
        <end position="97"/>
    </location>
</feature>
<dbReference type="SUPFAM" id="SSF103473">
    <property type="entry name" value="MFS general substrate transporter"/>
    <property type="match status" value="2"/>
</dbReference>
<feature type="transmembrane region" description="Helical" evidence="7">
    <location>
        <begin position="985"/>
        <end position="1004"/>
    </location>
</feature>
<reference evidence="9" key="1">
    <citation type="journal article" date="2020" name="J Insects Food Feed">
        <title>The yellow mealworm (Tenebrio molitor) genome: a resource for the emerging insects as food and feed industry.</title>
        <authorList>
            <person name="Eriksson T."/>
            <person name="Andere A."/>
            <person name="Kelstrup H."/>
            <person name="Emery V."/>
            <person name="Picard C."/>
        </authorList>
    </citation>
    <scope>NUCLEOTIDE SEQUENCE</scope>
    <source>
        <strain evidence="9">Stoneville</strain>
        <tissue evidence="9">Whole head</tissue>
    </source>
</reference>
<dbReference type="GO" id="GO:0022857">
    <property type="term" value="F:transmembrane transporter activity"/>
    <property type="evidence" value="ECO:0007669"/>
    <property type="project" value="InterPro"/>
</dbReference>
<evidence type="ECO:0000313" key="10">
    <source>
        <dbReference type="Proteomes" id="UP000719412"/>
    </source>
</evidence>
<protein>
    <recommendedName>
        <fullName evidence="8">Major facilitator superfamily (MFS) profile domain-containing protein</fullName>
    </recommendedName>
</protein>
<dbReference type="InterPro" id="IPR005829">
    <property type="entry name" value="Sugar_transporter_CS"/>
</dbReference>
<feature type="transmembrane region" description="Helical" evidence="7">
    <location>
        <begin position="447"/>
        <end position="467"/>
    </location>
</feature>
<dbReference type="PROSITE" id="PS50850">
    <property type="entry name" value="MFS"/>
    <property type="match status" value="2"/>
</dbReference>
<feature type="transmembrane region" description="Helical" evidence="7">
    <location>
        <begin position="797"/>
        <end position="817"/>
    </location>
</feature>
<keyword evidence="10" id="KW-1185">Reference proteome</keyword>
<feature type="transmembrane region" description="Helical" evidence="7">
    <location>
        <begin position="570"/>
        <end position="587"/>
    </location>
</feature>
<feature type="transmembrane region" description="Helical" evidence="7">
    <location>
        <begin position="418"/>
        <end position="440"/>
    </location>
</feature>
<evidence type="ECO:0000256" key="5">
    <source>
        <dbReference type="ARBA" id="ARBA00022989"/>
    </source>
</evidence>
<feature type="transmembrane region" description="Helical" evidence="7">
    <location>
        <begin position="131"/>
        <end position="152"/>
    </location>
</feature>
<evidence type="ECO:0000256" key="3">
    <source>
        <dbReference type="ARBA" id="ARBA00022448"/>
    </source>
</evidence>
<keyword evidence="4 7" id="KW-0812">Transmembrane</keyword>
<feature type="transmembrane region" description="Helical" evidence="7">
    <location>
        <begin position="899"/>
        <end position="917"/>
    </location>
</feature>
<feature type="transmembrane region" description="Helical" evidence="7">
    <location>
        <begin position="473"/>
        <end position="492"/>
    </location>
</feature>
<dbReference type="InterPro" id="IPR020846">
    <property type="entry name" value="MFS_dom"/>
</dbReference>
<dbReference type="Gene3D" id="1.20.1250.20">
    <property type="entry name" value="MFS general substrate transporter like domains"/>
    <property type="match status" value="2"/>
</dbReference>
<evidence type="ECO:0000256" key="1">
    <source>
        <dbReference type="ARBA" id="ARBA00004141"/>
    </source>
</evidence>
<dbReference type="PROSITE" id="PS00217">
    <property type="entry name" value="SUGAR_TRANSPORT_2"/>
    <property type="match status" value="1"/>
</dbReference>
<feature type="transmembrane region" description="Helical" evidence="7">
    <location>
        <begin position="369"/>
        <end position="389"/>
    </location>
</feature>